<proteinExistence type="predicted"/>
<keyword evidence="3" id="KW-0762">Sugar transport</keyword>
<keyword evidence="2" id="KW-1003">Cell membrane</keyword>
<evidence type="ECO:0000256" key="4">
    <source>
        <dbReference type="ARBA" id="ARBA00022737"/>
    </source>
</evidence>
<dbReference type="InterPro" id="IPR050107">
    <property type="entry name" value="ABC_carbohydrate_import_ATPase"/>
</dbReference>
<dbReference type="EMBL" id="JABXJJ020000044">
    <property type="protein sequence ID" value="MDI5973350.1"/>
    <property type="molecule type" value="Genomic_DNA"/>
</dbReference>
<evidence type="ECO:0000259" key="9">
    <source>
        <dbReference type="PROSITE" id="PS50893"/>
    </source>
</evidence>
<dbReference type="InterPro" id="IPR017871">
    <property type="entry name" value="ABC_transporter-like_CS"/>
</dbReference>
<dbReference type="CDD" id="cd03215">
    <property type="entry name" value="ABC_Carb_Monos_II"/>
    <property type="match status" value="1"/>
</dbReference>
<evidence type="ECO:0000256" key="3">
    <source>
        <dbReference type="ARBA" id="ARBA00022597"/>
    </source>
</evidence>
<name>A0AA90KIL7_9ACTN</name>
<dbReference type="InterPro" id="IPR003593">
    <property type="entry name" value="AAA+_ATPase"/>
</dbReference>
<dbReference type="PROSITE" id="PS00211">
    <property type="entry name" value="ABC_TRANSPORTER_1"/>
    <property type="match status" value="1"/>
</dbReference>
<keyword evidence="7" id="KW-1278">Translocase</keyword>
<gene>
    <name evidence="10" type="ORF">POF50_029080</name>
</gene>
<evidence type="ECO:0000313" key="10">
    <source>
        <dbReference type="EMBL" id="MDI5973350.1"/>
    </source>
</evidence>
<evidence type="ECO:0000256" key="6">
    <source>
        <dbReference type="ARBA" id="ARBA00022840"/>
    </source>
</evidence>
<evidence type="ECO:0000256" key="1">
    <source>
        <dbReference type="ARBA" id="ARBA00022448"/>
    </source>
</evidence>
<keyword evidence="8" id="KW-0472">Membrane</keyword>
<dbReference type="SMART" id="SM00382">
    <property type="entry name" value="AAA"/>
    <property type="match status" value="2"/>
</dbReference>
<dbReference type="Gene3D" id="3.40.50.300">
    <property type="entry name" value="P-loop containing nucleotide triphosphate hydrolases"/>
    <property type="match status" value="2"/>
</dbReference>
<accession>A0AA90KIL7</accession>
<evidence type="ECO:0000256" key="8">
    <source>
        <dbReference type="ARBA" id="ARBA00023136"/>
    </source>
</evidence>
<dbReference type="GO" id="GO:0005524">
    <property type="term" value="F:ATP binding"/>
    <property type="evidence" value="ECO:0007669"/>
    <property type="project" value="UniProtKB-KW"/>
</dbReference>
<reference evidence="10" key="1">
    <citation type="submission" date="2023-05" db="EMBL/GenBank/DDBJ databases">
        <title>Streptantibioticus silvisoli sp. nov., acidotolerant actinomycetes 1 from pine litter.</title>
        <authorList>
            <person name="Swiecimska M."/>
            <person name="Golinska P."/>
            <person name="Sangal V."/>
            <person name="Wachnowicz B."/>
            <person name="Goodfellow M."/>
        </authorList>
    </citation>
    <scope>NUCLEOTIDE SEQUENCE</scope>
    <source>
        <strain evidence="10">SL13</strain>
    </source>
</reference>
<keyword evidence="1" id="KW-0813">Transport</keyword>
<protein>
    <submittedName>
        <fullName evidence="10">Sugar ABC transporter ATP-binding protein</fullName>
    </submittedName>
</protein>
<sequence length="517" mass="55008">MDTASDTAVLLTDVTKSYGPVKVLDIPRLELARGQIVAVVGENGAGKSTLMGVLSGTVTPTTGSVEIAGTPLQPGRPDLSRDLGVALVAQEFPLVGQLSVAENLLLGRRPQRAGSRPLGRLVVDRAGIRTEARALLAEIGVTGVDVDRPVENYPVPVRQMIEIAKAWGHRPVVLVLDEPTSSLGPVEAGRVLELAREHTRAGGAVLFIGHRLDEVRAIADRVIVLRSGRPVADLTPAEATEERMIREMVGTDLARADLAPTSSAERTTTLSVRALTAEGLGPVDLRVRAGEIVGVAGLMGSGRSRLLHTVMGAQPRTGGTVEFDGRDFRPRHPADAVEAGIGMVPEDRKAQSLLPAHSVRWNVTLTTLRRISTRGVLRPRTDKEHARRIVKDLGVRLHSQEQPIGDLSGGNQQKAVFGRWLAAGPKLLLLDEPTRGVDVGAKAEIYALIDDAAEQGLAVLVASSELEELLWICHRIVVMAHGRVVADLPRERFGKEAIMTAAAGTRPGASTQGKASA</sequence>
<dbReference type="InterPro" id="IPR003439">
    <property type="entry name" value="ABC_transporter-like_ATP-bd"/>
</dbReference>
<dbReference type="AlphaFoldDB" id="A0AA90KIL7"/>
<comment type="caution">
    <text evidence="10">The sequence shown here is derived from an EMBL/GenBank/DDBJ whole genome shotgun (WGS) entry which is preliminary data.</text>
</comment>
<dbReference type="CDD" id="cd03216">
    <property type="entry name" value="ABC_Carb_Monos_I"/>
    <property type="match status" value="1"/>
</dbReference>
<keyword evidence="4" id="KW-0677">Repeat</keyword>
<dbReference type="PANTHER" id="PTHR43790:SF3">
    <property type="entry name" value="D-ALLOSE IMPORT ATP-BINDING PROTEIN ALSA-RELATED"/>
    <property type="match status" value="1"/>
</dbReference>
<evidence type="ECO:0000256" key="5">
    <source>
        <dbReference type="ARBA" id="ARBA00022741"/>
    </source>
</evidence>
<dbReference type="RefSeq" id="WP_271314127.1">
    <property type="nucleotide sequence ID" value="NZ_JABXJJ020000044.1"/>
</dbReference>
<dbReference type="PROSITE" id="PS50893">
    <property type="entry name" value="ABC_TRANSPORTER_2"/>
    <property type="match status" value="2"/>
</dbReference>
<keyword evidence="5" id="KW-0547">Nucleotide-binding</keyword>
<evidence type="ECO:0000256" key="7">
    <source>
        <dbReference type="ARBA" id="ARBA00022967"/>
    </source>
</evidence>
<dbReference type="PANTHER" id="PTHR43790">
    <property type="entry name" value="CARBOHYDRATE TRANSPORT ATP-BINDING PROTEIN MG119-RELATED"/>
    <property type="match status" value="1"/>
</dbReference>
<feature type="domain" description="ABC transporter" evidence="9">
    <location>
        <begin position="9"/>
        <end position="252"/>
    </location>
</feature>
<keyword evidence="6 10" id="KW-0067">ATP-binding</keyword>
<feature type="domain" description="ABC transporter" evidence="9">
    <location>
        <begin position="265"/>
        <end position="506"/>
    </location>
</feature>
<dbReference type="Pfam" id="PF00005">
    <property type="entry name" value="ABC_tran"/>
    <property type="match status" value="2"/>
</dbReference>
<organism evidence="10">
    <name type="scientific">Streptantibioticus silvisoli</name>
    <dbReference type="NCBI Taxonomy" id="2705255"/>
    <lineage>
        <taxon>Bacteria</taxon>
        <taxon>Bacillati</taxon>
        <taxon>Actinomycetota</taxon>
        <taxon>Actinomycetes</taxon>
        <taxon>Kitasatosporales</taxon>
        <taxon>Streptomycetaceae</taxon>
        <taxon>Streptantibioticus</taxon>
    </lineage>
</organism>
<dbReference type="GO" id="GO:0016887">
    <property type="term" value="F:ATP hydrolysis activity"/>
    <property type="evidence" value="ECO:0007669"/>
    <property type="project" value="InterPro"/>
</dbReference>
<dbReference type="InterPro" id="IPR027417">
    <property type="entry name" value="P-loop_NTPase"/>
</dbReference>
<dbReference type="SUPFAM" id="SSF52540">
    <property type="entry name" value="P-loop containing nucleoside triphosphate hydrolases"/>
    <property type="match status" value="2"/>
</dbReference>
<evidence type="ECO:0000256" key="2">
    <source>
        <dbReference type="ARBA" id="ARBA00022475"/>
    </source>
</evidence>